<reference evidence="1 4" key="1">
    <citation type="submission" date="2016-08" db="EMBL/GenBank/DDBJ databases">
        <title>Candidatus Dactylopiibacterium carminicum genome sequence.</title>
        <authorList>
            <person name="Ramirez-Puebla S.T."/>
            <person name="Ormeno-Orrillo E."/>
            <person name="Vera-Ponce De Leon A."/>
            <person name="Luis L."/>
            <person name="Sanchez-Flores A."/>
            <person name="Monica R."/>
            <person name="Martinez-Romero E."/>
        </authorList>
    </citation>
    <scope>NUCLEOTIDE SEQUENCE [LARGE SCALE GENOMIC DNA]</scope>
    <source>
        <strain evidence="1">END1</strain>
    </source>
</reference>
<evidence type="ECO:0000313" key="3">
    <source>
        <dbReference type="Proteomes" id="UP000216107"/>
    </source>
</evidence>
<dbReference type="Proteomes" id="UP000623509">
    <property type="component" value="Unassembled WGS sequence"/>
</dbReference>
<dbReference type="Proteomes" id="UP000216107">
    <property type="component" value="Unassembled WGS sequence"/>
</dbReference>
<dbReference type="AlphaFoldDB" id="A0A272EMF6"/>
<dbReference type="OrthoDB" id="8613029at2"/>
<accession>A0A272EMF6</accession>
<dbReference type="EMBL" id="MDUX01000110">
    <property type="protein sequence ID" value="KAF7597690.1"/>
    <property type="molecule type" value="Genomic_DNA"/>
</dbReference>
<evidence type="ECO:0000313" key="1">
    <source>
        <dbReference type="EMBL" id="KAF7597690.1"/>
    </source>
</evidence>
<evidence type="ECO:0000313" key="4">
    <source>
        <dbReference type="Proteomes" id="UP000623509"/>
    </source>
</evidence>
<proteinExistence type="predicted"/>
<name>A0A272EMF6_9RHOO</name>
<keyword evidence="4" id="KW-1185">Reference proteome</keyword>
<sequence>MREVTERDIRMPEFRDAKLEELEFRDDGKVVRVDRWETGIRRIRDALGDMRHEFEIDDIVQAVKALIATIPAPPEDEDEGDA</sequence>
<evidence type="ECO:0000313" key="2">
    <source>
        <dbReference type="EMBL" id="PAS91301.1"/>
    </source>
</evidence>
<gene>
    <name evidence="1" type="ORF">BGI27_17420</name>
    <name evidence="2" type="ORF">CGU29_17225</name>
</gene>
<protein>
    <submittedName>
        <fullName evidence="2">Uncharacterized protein</fullName>
    </submittedName>
</protein>
<organism evidence="2 3">
    <name type="scientific">Candidatus Dactylopiibacterium carminicum</name>
    <dbReference type="NCBI Taxonomy" id="857335"/>
    <lineage>
        <taxon>Bacteria</taxon>
        <taxon>Pseudomonadati</taxon>
        <taxon>Pseudomonadota</taxon>
        <taxon>Betaproteobacteria</taxon>
        <taxon>Rhodocyclales</taxon>
        <taxon>Rhodocyclaceae</taxon>
        <taxon>Candidatus Dactylopiibacterium</taxon>
    </lineage>
</organism>
<dbReference type="EMBL" id="NMRN01000109">
    <property type="protein sequence ID" value="PAS91301.1"/>
    <property type="molecule type" value="Genomic_DNA"/>
</dbReference>
<dbReference type="RefSeq" id="WP_095526058.1">
    <property type="nucleotide sequence ID" value="NZ_MDUX01000110.1"/>
</dbReference>
<comment type="caution">
    <text evidence="2">The sequence shown here is derived from an EMBL/GenBank/DDBJ whole genome shotgun (WGS) entry which is preliminary data.</text>
</comment>
<reference evidence="2 3" key="2">
    <citation type="submission" date="2017-07" db="EMBL/GenBank/DDBJ databases">
        <title>Candidatus Dactylopiibacterium carminicum, a nitrogen-fixing symbiont of the cochineal insect Dactylopius coccus and Dactylopius opuntiae (Hemiptera: Coccoidea: Dactylopiidae).</title>
        <authorList>
            <person name="Vera A."/>
        </authorList>
    </citation>
    <scope>NUCLEOTIDE SEQUENCE [LARGE SCALE GENOMIC DNA]</scope>
    <source>
        <strain evidence="2 3">NFDCM</strain>
    </source>
</reference>